<dbReference type="GO" id="GO:0004386">
    <property type="term" value="F:helicase activity"/>
    <property type="evidence" value="ECO:0007669"/>
    <property type="project" value="UniProtKB-KW"/>
</dbReference>
<protein>
    <submittedName>
        <fullName evidence="1">ATP-dependent DNA helicase Pif1</fullName>
    </submittedName>
</protein>
<dbReference type="Proteomes" id="UP000615446">
    <property type="component" value="Unassembled WGS sequence"/>
</dbReference>
<dbReference type="EMBL" id="BLAL01000228">
    <property type="protein sequence ID" value="GES93437.1"/>
    <property type="molecule type" value="Genomic_DNA"/>
</dbReference>
<evidence type="ECO:0000313" key="1">
    <source>
        <dbReference type="EMBL" id="GES93437.1"/>
    </source>
</evidence>
<name>A0A8H3LV51_9GLOM</name>
<accession>A0A8H3LV51</accession>
<keyword evidence="1" id="KW-0347">Helicase</keyword>
<dbReference type="AlphaFoldDB" id="A0A8H3LV51"/>
<keyword evidence="1" id="KW-0067">ATP-binding</keyword>
<evidence type="ECO:0000313" key="2">
    <source>
        <dbReference type="Proteomes" id="UP000615446"/>
    </source>
</evidence>
<keyword evidence="1" id="KW-0378">Hydrolase</keyword>
<dbReference type="OrthoDB" id="2449435at2759"/>
<keyword evidence="1" id="KW-0547">Nucleotide-binding</keyword>
<organism evidence="1 2">
    <name type="scientific">Rhizophagus clarus</name>
    <dbReference type="NCBI Taxonomy" id="94130"/>
    <lineage>
        <taxon>Eukaryota</taxon>
        <taxon>Fungi</taxon>
        <taxon>Fungi incertae sedis</taxon>
        <taxon>Mucoromycota</taxon>
        <taxon>Glomeromycotina</taxon>
        <taxon>Glomeromycetes</taxon>
        <taxon>Glomerales</taxon>
        <taxon>Glomeraceae</taxon>
        <taxon>Rhizophagus</taxon>
    </lineage>
</organism>
<proteinExistence type="predicted"/>
<sequence>METSLTNTYCHGCKTFKALSEFMGHGANGISKQLKTCNNCRQRFTQKRKRSAVINNQPNILEVIDIDFLSEVITNLLEDTSSNNQELHLHCQVNDVNDVSYHRNSTNEYLSKELANKIIELIEDADGYKWNYNHQYISKNNITYWYYCSQRDIQASKSRKHSDPSKQRDTLSMERFDCGGIVKISIDKTTLLSEVELFHKNLHVRPIDKSVPEDVKEFIKNNIDLLPKEIYARLVDKGLNVLIRQNQIHFWWTKLGQGRYKRCEDAFDSTCLWLSENNHHIILQEIEPVRALAFETGILEQLNELKINISECGMDATYNTNNMGFELYVLHAEVNGTGFPLSYLFLENNGRCKDGIRTNKDFAQINAAHFTWPNTKIQLCRWHIKKAITTRLSSNKNTRSSGYNPLSEFGKRFPFNGIQQAAQFCPKEFREPLWKLIDKHLHQHSLIPTCEGEFLTKDNIYEAAIQETYNFCKDNSLISLWQYLWTEWYSESKWPLWARSPCENMISILKTTMFVEGHWKTIKRDFLYKFFRPRMDLVAYILMNQVVAHQQRKLQQICNGREKLDWIKDFKSEWKKLSKRPINNVYVTDIENWICGCPYYLTDRFRLCKHLIQQKGIVSDEFFANIRRNYKPPFLIENNLLSYTDNNKENYHKDLNITDESTEGDMELFDDLIDTTEKALTLLKEQKSAGNIKWCKSAMKSFNGIIKLVKEVEQYQRKRTMPLTWKGHTNSTRYLH</sequence>
<comment type="caution">
    <text evidence="1">The sequence shown here is derived from an EMBL/GenBank/DDBJ whole genome shotgun (WGS) entry which is preliminary data.</text>
</comment>
<gene>
    <name evidence="1" type="ORF">RCL2_002018200</name>
</gene>
<reference evidence="1" key="1">
    <citation type="submission" date="2019-10" db="EMBL/GenBank/DDBJ databases">
        <title>Conservation and host-specific expression of non-tandemly repeated heterogenous ribosome RNA gene in arbuscular mycorrhizal fungi.</title>
        <authorList>
            <person name="Maeda T."/>
            <person name="Kobayashi Y."/>
            <person name="Nakagawa T."/>
            <person name="Ezawa T."/>
            <person name="Yamaguchi K."/>
            <person name="Bino T."/>
            <person name="Nishimoto Y."/>
            <person name="Shigenobu S."/>
            <person name="Kawaguchi M."/>
        </authorList>
    </citation>
    <scope>NUCLEOTIDE SEQUENCE</scope>
    <source>
        <strain evidence="1">HR1</strain>
    </source>
</reference>